<evidence type="ECO:0000313" key="1">
    <source>
        <dbReference type="EMBL" id="CAH1002530.1"/>
    </source>
</evidence>
<reference evidence="1" key="1">
    <citation type="submission" date="2021-12" db="EMBL/GenBank/DDBJ databases">
        <authorList>
            <person name="Rodrigo-Torres L."/>
            <person name="Arahal R. D."/>
            <person name="Lucena T."/>
        </authorList>
    </citation>
    <scope>NUCLEOTIDE SEQUENCE</scope>
    <source>
        <strain evidence="1">CECT 8419</strain>
    </source>
</reference>
<name>A0ABN8F6G2_9BACT</name>
<proteinExistence type="predicted"/>
<dbReference type="EMBL" id="CAKLPZ010000006">
    <property type="protein sequence ID" value="CAH1002530.1"/>
    <property type="molecule type" value="Genomic_DNA"/>
</dbReference>
<keyword evidence="2" id="KW-1185">Reference proteome</keyword>
<evidence type="ECO:0000313" key="2">
    <source>
        <dbReference type="Proteomes" id="UP000837803"/>
    </source>
</evidence>
<gene>
    <name evidence="1" type="ORF">LEM8419_03404</name>
</gene>
<protein>
    <submittedName>
        <fullName evidence="1">Uncharacterized protein</fullName>
    </submittedName>
</protein>
<sequence length="29" mass="3582">MSHHITIPAEQPTPRHYEITIEQYYTRRL</sequence>
<dbReference type="Proteomes" id="UP000837803">
    <property type="component" value="Unassembled WGS sequence"/>
</dbReference>
<organism evidence="1 2">
    <name type="scientific">Neolewinella maritima</name>
    <dbReference type="NCBI Taxonomy" id="1383882"/>
    <lineage>
        <taxon>Bacteria</taxon>
        <taxon>Pseudomonadati</taxon>
        <taxon>Bacteroidota</taxon>
        <taxon>Saprospiria</taxon>
        <taxon>Saprospirales</taxon>
        <taxon>Lewinellaceae</taxon>
        <taxon>Neolewinella</taxon>
    </lineage>
</organism>
<accession>A0ABN8F6G2</accession>
<comment type="caution">
    <text evidence="1">The sequence shown here is derived from an EMBL/GenBank/DDBJ whole genome shotgun (WGS) entry which is preliminary data.</text>
</comment>